<dbReference type="EMBL" id="GL732600">
    <property type="protein sequence ID" value="EFX72403.1"/>
    <property type="molecule type" value="Genomic_DNA"/>
</dbReference>
<dbReference type="PANTHER" id="PTHR46954:SF1">
    <property type="entry name" value="C2H2-TYPE DOMAIN-CONTAINING PROTEIN"/>
    <property type="match status" value="1"/>
</dbReference>
<proteinExistence type="predicted"/>
<dbReference type="KEGG" id="dpx:DAPPUDRAFT_110834"/>
<dbReference type="AlphaFoldDB" id="E9H7A0"/>
<dbReference type="Proteomes" id="UP000000305">
    <property type="component" value="Unassembled WGS sequence"/>
</dbReference>
<dbReference type="eggNOG" id="ENOG502QWEQ">
    <property type="taxonomic scope" value="Eukaryota"/>
</dbReference>
<keyword evidence="2" id="KW-1185">Reference proteome</keyword>
<dbReference type="PANTHER" id="PTHR46954">
    <property type="entry name" value="C2H2-TYPE DOMAIN-CONTAINING PROTEIN"/>
    <property type="match status" value="1"/>
</dbReference>
<protein>
    <submittedName>
        <fullName evidence="1">Uncharacterized protein</fullName>
    </submittedName>
</protein>
<dbReference type="InParanoid" id="E9H7A0"/>
<evidence type="ECO:0000313" key="1">
    <source>
        <dbReference type="EMBL" id="EFX72403.1"/>
    </source>
</evidence>
<sequence>MQGSAAHEKRRSEVYRSIVTLDELTEKLKKDSFKISRSGVYLRLLPWRSSSLEATRRHRPCQVNSRSKRFAFKAPRRTILVYAAIEIQRNGLGKPEAIGYSGPTYIAIRSGKHCSSTAFAHGLDFGRLLSVPEFEKIMKSGPEKSVKPVIFLTVDGGPDDNPRYQNVIDVAVHHFLSHDLDGFFVPMLPVEAHSTVWKEKWPLLVVNYLVLYYHTIILERISITSVEPLTLI</sequence>
<name>E9H7A0_DAPPU</name>
<reference evidence="1 2" key="1">
    <citation type="journal article" date="2011" name="Science">
        <title>The ecoresponsive genome of Daphnia pulex.</title>
        <authorList>
            <person name="Colbourne J.K."/>
            <person name="Pfrender M.E."/>
            <person name="Gilbert D."/>
            <person name="Thomas W.K."/>
            <person name="Tucker A."/>
            <person name="Oakley T.H."/>
            <person name="Tokishita S."/>
            <person name="Aerts A."/>
            <person name="Arnold G.J."/>
            <person name="Basu M.K."/>
            <person name="Bauer D.J."/>
            <person name="Caceres C.E."/>
            <person name="Carmel L."/>
            <person name="Casola C."/>
            <person name="Choi J.H."/>
            <person name="Detter J.C."/>
            <person name="Dong Q."/>
            <person name="Dusheyko S."/>
            <person name="Eads B.D."/>
            <person name="Frohlich T."/>
            <person name="Geiler-Samerotte K.A."/>
            <person name="Gerlach D."/>
            <person name="Hatcher P."/>
            <person name="Jogdeo S."/>
            <person name="Krijgsveld J."/>
            <person name="Kriventseva E.V."/>
            <person name="Kultz D."/>
            <person name="Laforsch C."/>
            <person name="Lindquist E."/>
            <person name="Lopez J."/>
            <person name="Manak J.R."/>
            <person name="Muller J."/>
            <person name="Pangilinan J."/>
            <person name="Patwardhan R.P."/>
            <person name="Pitluck S."/>
            <person name="Pritham E.J."/>
            <person name="Rechtsteiner A."/>
            <person name="Rho M."/>
            <person name="Rogozin I.B."/>
            <person name="Sakarya O."/>
            <person name="Salamov A."/>
            <person name="Schaack S."/>
            <person name="Shapiro H."/>
            <person name="Shiga Y."/>
            <person name="Skalitzky C."/>
            <person name="Smith Z."/>
            <person name="Souvorov A."/>
            <person name="Sung W."/>
            <person name="Tang Z."/>
            <person name="Tsuchiya D."/>
            <person name="Tu H."/>
            <person name="Vos H."/>
            <person name="Wang M."/>
            <person name="Wolf Y.I."/>
            <person name="Yamagata H."/>
            <person name="Yamada T."/>
            <person name="Ye Y."/>
            <person name="Shaw J.R."/>
            <person name="Andrews J."/>
            <person name="Crease T.J."/>
            <person name="Tang H."/>
            <person name="Lucas S.M."/>
            <person name="Robertson H.M."/>
            <person name="Bork P."/>
            <person name="Koonin E.V."/>
            <person name="Zdobnov E.M."/>
            <person name="Grigoriev I.V."/>
            <person name="Lynch M."/>
            <person name="Boore J.L."/>
        </authorList>
    </citation>
    <scope>NUCLEOTIDE SEQUENCE [LARGE SCALE GENOMIC DNA]</scope>
</reference>
<dbReference type="PhylomeDB" id="E9H7A0"/>
<evidence type="ECO:0000313" key="2">
    <source>
        <dbReference type="Proteomes" id="UP000000305"/>
    </source>
</evidence>
<accession>E9H7A0</accession>
<dbReference type="HOGENOM" id="CLU_1195918_0_0_1"/>
<organism evidence="1 2">
    <name type="scientific">Daphnia pulex</name>
    <name type="common">Water flea</name>
    <dbReference type="NCBI Taxonomy" id="6669"/>
    <lineage>
        <taxon>Eukaryota</taxon>
        <taxon>Metazoa</taxon>
        <taxon>Ecdysozoa</taxon>
        <taxon>Arthropoda</taxon>
        <taxon>Crustacea</taxon>
        <taxon>Branchiopoda</taxon>
        <taxon>Diplostraca</taxon>
        <taxon>Cladocera</taxon>
        <taxon>Anomopoda</taxon>
        <taxon>Daphniidae</taxon>
        <taxon>Daphnia</taxon>
    </lineage>
</organism>
<gene>
    <name evidence="1" type="ORF">DAPPUDRAFT_110834</name>
</gene>
<dbReference type="OrthoDB" id="2433005at2759"/>